<evidence type="ECO:0000256" key="1">
    <source>
        <dbReference type="ARBA" id="ARBA00004479"/>
    </source>
</evidence>
<name>A0A8X8X910_SALSN</name>
<dbReference type="EMBL" id="PNBA02000011">
    <property type="protein sequence ID" value="KAG6408309.1"/>
    <property type="molecule type" value="Genomic_DNA"/>
</dbReference>
<proteinExistence type="predicted"/>
<keyword evidence="5" id="KW-0677">Repeat</keyword>
<dbReference type="GO" id="GO:0016020">
    <property type="term" value="C:membrane"/>
    <property type="evidence" value="ECO:0007669"/>
    <property type="project" value="UniProtKB-SubCell"/>
</dbReference>
<sequence length="515" mass="56869">MSDCFLNSIKLLCLRSNQLHGRIPDNFGDFKKIQLLHFGGNSFSGPILGSLAKLSSLQEFSLYGNNFSGSLPESFGQLSSLEELYVDDCFLQGTLTERHFSNMKNLRILSASSNSLLLNVSLDWVPPFRLTALKVLSWRFAGAGTPLWIESQRHISELDLSDTGISGTIPSWFWEIPFLNLTENDLCGEIPNLSRARYVYLSSNRFSGSLPRVGDALVEMDLSDNSFSGSMTRFVCNSSYTHKVEILHLAANQLNGELPDCWKEWASLKYLNLGDNELSGVIPNSIGFLANLQSLNLYRNNFSGFIPSSLHKCNQLLKIELSENHSLQPWIGTTLVEIDQFQRYNGASFIDSALVATTASILQYDTILSLVTNIDLSSNNLCGEIPNGVTSLVELRSLNLSKNSLTAYALTHLNLSYNNLTGGIPKGTQILSFDASSFIGNYLCGPPLTSGCSGDDGEVMEGAKEGKDGDGLEVDWLYVFVSCGYVVGFSVVCATLWLNKSWRDAYFAFIFKKHV</sequence>
<dbReference type="InterPro" id="IPR032675">
    <property type="entry name" value="LRR_dom_sf"/>
</dbReference>
<dbReference type="Gene3D" id="3.80.10.10">
    <property type="entry name" value="Ribonuclease Inhibitor"/>
    <property type="match status" value="2"/>
</dbReference>
<reference evidence="10" key="1">
    <citation type="submission" date="2018-01" db="EMBL/GenBank/DDBJ databases">
        <authorList>
            <person name="Mao J.F."/>
        </authorList>
    </citation>
    <scope>NUCLEOTIDE SEQUENCE</scope>
    <source>
        <strain evidence="10">Huo1</strain>
        <tissue evidence="10">Leaf</tissue>
    </source>
</reference>
<comment type="subcellular location">
    <subcellularLocation>
        <location evidence="1">Membrane</location>
        <topology evidence="1">Single-pass type I membrane protein</topology>
    </subcellularLocation>
</comment>
<dbReference type="AlphaFoldDB" id="A0A8X8X910"/>
<dbReference type="InterPro" id="IPR001611">
    <property type="entry name" value="Leu-rich_rpt"/>
</dbReference>
<evidence type="ECO:0000256" key="2">
    <source>
        <dbReference type="ARBA" id="ARBA00022614"/>
    </source>
</evidence>
<keyword evidence="3 9" id="KW-0812">Transmembrane</keyword>
<evidence type="ECO:0000256" key="9">
    <source>
        <dbReference type="SAM" id="Phobius"/>
    </source>
</evidence>
<evidence type="ECO:0008006" key="12">
    <source>
        <dbReference type="Google" id="ProtNLM"/>
    </source>
</evidence>
<keyword evidence="8" id="KW-0325">Glycoprotein</keyword>
<accession>A0A8X8X910</accession>
<organism evidence="10">
    <name type="scientific">Salvia splendens</name>
    <name type="common">Scarlet sage</name>
    <dbReference type="NCBI Taxonomy" id="180675"/>
    <lineage>
        <taxon>Eukaryota</taxon>
        <taxon>Viridiplantae</taxon>
        <taxon>Streptophyta</taxon>
        <taxon>Embryophyta</taxon>
        <taxon>Tracheophyta</taxon>
        <taxon>Spermatophyta</taxon>
        <taxon>Magnoliopsida</taxon>
        <taxon>eudicotyledons</taxon>
        <taxon>Gunneridae</taxon>
        <taxon>Pentapetalae</taxon>
        <taxon>asterids</taxon>
        <taxon>lamiids</taxon>
        <taxon>Lamiales</taxon>
        <taxon>Lamiaceae</taxon>
        <taxon>Nepetoideae</taxon>
        <taxon>Mentheae</taxon>
        <taxon>Salviinae</taxon>
        <taxon>Salvia</taxon>
        <taxon>Salvia subgen. Calosphace</taxon>
        <taxon>core Calosphace</taxon>
    </lineage>
</organism>
<reference evidence="10" key="2">
    <citation type="submission" date="2020-08" db="EMBL/GenBank/DDBJ databases">
        <title>Plant Genome Project.</title>
        <authorList>
            <person name="Zhang R.-G."/>
        </authorList>
    </citation>
    <scope>NUCLEOTIDE SEQUENCE</scope>
    <source>
        <strain evidence="10">Huo1</strain>
        <tissue evidence="10">Leaf</tissue>
    </source>
</reference>
<protein>
    <recommendedName>
        <fullName evidence="12">LRR receptor-like serine/threonine-protein kinase FLS2</fullName>
    </recommendedName>
</protein>
<comment type="caution">
    <text evidence="10">The sequence shown here is derived from an EMBL/GenBank/DDBJ whole genome shotgun (WGS) entry which is preliminary data.</text>
</comment>
<gene>
    <name evidence="10" type="ORF">SASPL_131314</name>
</gene>
<evidence type="ECO:0000256" key="4">
    <source>
        <dbReference type="ARBA" id="ARBA00022729"/>
    </source>
</evidence>
<dbReference type="Pfam" id="PF00560">
    <property type="entry name" value="LRR_1"/>
    <property type="match status" value="4"/>
</dbReference>
<evidence type="ECO:0000256" key="6">
    <source>
        <dbReference type="ARBA" id="ARBA00022989"/>
    </source>
</evidence>
<evidence type="ECO:0000256" key="3">
    <source>
        <dbReference type="ARBA" id="ARBA00022692"/>
    </source>
</evidence>
<dbReference type="SUPFAM" id="SSF52058">
    <property type="entry name" value="L domain-like"/>
    <property type="match status" value="1"/>
</dbReference>
<dbReference type="FunFam" id="3.80.10.10:FF:000041">
    <property type="entry name" value="LRR receptor-like serine/threonine-protein kinase ERECTA"/>
    <property type="match status" value="1"/>
</dbReference>
<dbReference type="InterPro" id="IPR046956">
    <property type="entry name" value="RLP23-like"/>
</dbReference>
<evidence type="ECO:0000313" key="10">
    <source>
        <dbReference type="EMBL" id="KAG6408309.1"/>
    </source>
</evidence>
<keyword evidence="7 9" id="KW-0472">Membrane</keyword>
<keyword evidence="6 9" id="KW-1133">Transmembrane helix</keyword>
<evidence type="ECO:0000313" key="11">
    <source>
        <dbReference type="Proteomes" id="UP000298416"/>
    </source>
</evidence>
<evidence type="ECO:0000256" key="7">
    <source>
        <dbReference type="ARBA" id="ARBA00023136"/>
    </source>
</evidence>
<dbReference type="PANTHER" id="PTHR48063">
    <property type="entry name" value="LRR RECEPTOR-LIKE KINASE"/>
    <property type="match status" value="1"/>
</dbReference>
<evidence type="ECO:0000256" key="5">
    <source>
        <dbReference type="ARBA" id="ARBA00022737"/>
    </source>
</evidence>
<keyword evidence="11" id="KW-1185">Reference proteome</keyword>
<dbReference type="Proteomes" id="UP000298416">
    <property type="component" value="Unassembled WGS sequence"/>
</dbReference>
<keyword evidence="2" id="KW-0433">Leucine-rich repeat</keyword>
<feature type="transmembrane region" description="Helical" evidence="9">
    <location>
        <begin position="476"/>
        <end position="498"/>
    </location>
</feature>
<evidence type="ECO:0000256" key="8">
    <source>
        <dbReference type="ARBA" id="ARBA00023180"/>
    </source>
</evidence>
<dbReference type="Pfam" id="PF13855">
    <property type="entry name" value="LRR_8"/>
    <property type="match status" value="1"/>
</dbReference>
<keyword evidence="4" id="KW-0732">Signal</keyword>
<dbReference type="PANTHER" id="PTHR48063:SF112">
    <property type="entry name" value="RECEPTOR LIKE PROTEIN 30-LIKE"/>
    <property type="match status" value="1"/>
</dbReference>